<gene>
    <name evidence="1" type="ORF">PR001_g19571</name>
</gene>
<dbReference type="EMBL" id="QXFV01001834">
    <property type="protein sequence ID" value="KAE8997476.1"/>
    <property type="molecule type" value="Genomic_DNA"/>
</dbReference>
<proteinExistence type="predicted"/>
<protein>
    <submittedName>
        <fullName evidence="1">Uncharacterized protein</fullName>
    </submittedName>
</protein>
<name>A0A6A3JQ89_9STRA</name>
<accession>A0A6A3JQ89</accession>
<evidence type="ECO:0000313" key="2">
    <source>
        <dbReference type="Proteomes" id="UP000429607"/>
    </source>
</evidence>
<evidence type="ECO:0000313" key="1">
    <source>
        <dbReference type="EMBL" id="KAE8997476.1"/>
    </source>
</evidence>
<sequence length="252" mass="28263">MNATAKGIKPDADMNANSTTLFALNDLTAGIVQRAGQIRKTCFERPQKFYKLFVAKGEQVVQWMRGTVNSKALAYIREIQETRQTLLVLLIVSTALTKYDKELTRRDSLGEMDSVIDPESRRAVDGHARLALTPTTKDLQPAFGALTTDADDWVKTDHNLQRQMARQAQSDRFQEATHQIGGQDLYSACSSSTPAARRFGRPASKILAFTSEDVYVHEVVFYSGVKMMCADYIDFTPTFVLDGYKLLNETFE</sequence>
<dbReference type="Proteomes" id="UP000429607">
    <property type="component" value="Unassembled WGS sequence"/>
</dbReference>
<reference evidence="1 2" key="1">
    <citation type="submission" date="2018-09" db="EMBL/GenBank/DDBJ databases">
        <title>Genomic investigation of the strawberry pathogen Phytophthora fragariae indicates pathogenicity is determined by transcriptional variation in three key races.</title>
        <authorList>
            <person name="Adams T.M."/>
            <person name="Armitage A.D."/>
            <person name="Sobczyk M.K."/>
            <person name="Bates H.J."/>
            <person name="Dunwell J.M."/>
            <person name="Nellist C.F."/>
            <person name="Harrison R.J."/>
        </authorList>
    </citation>
    <scope>NUCLEOTIDE SEQUENCE [LARGE SCALE GENOMIC DNA]</scope>
    <source>
        <strain evidence="1 2">SCRP249</strain>
    </source>
</reference>
<organism evidence="1 2">
    <name type="scientific">Phytophthora rubi</name>
    <dbReference type="NCBI Taxonomy" id="129364"/>
    <lineage>
        <taxon>Eukaryota</taxon>
        <taxon>Sar</taxon>
        <taxon>Stramenopiles</taxon>
        <taxon>Oomycota</taxon>
        <taxon>Peronosporomycetes</taxon>
        <taxon>Peronosporales</taxon>
        <taxon>Peronosporaceae</taxon>
        <taxon>Phytophthora</taxon>
    </lineage>
</organism>
<dbReference type="AlphaFoldDB" id="A0A6A3JQ89"/>
<comment type="caution">
    <text evidence="1">The sequence shown here is derived from an EMBL/GenBank/DDBJ whole genome shotgun (WGS) entry which is preliminary data.</text>
</comment>